<sequence length="120" mass="13524">MARQERPREQYQALSGPAISIPLYYPANIPAIDTFLTTNIHKQNNHSFLKHQLKSTIKMQFVAAQEQVLGLKYNAWKPLAAGCVLQLKYNAWKPLAAGCVLQLKYNAWKPLAAGCTLQQQ</sequence>
<gene>
    <name evidence="1" type="ORF">AC579_7330</name>
</gene>
<comment type="caution">
    <text evidence="1">The sequence shown here is derived from an EMBL/GenBank/DDBJ whole genome shotgun (WGS) entry which is preliminary data.</text>
</comment>
<dbReference type="AlphaFoldDB" id="A0A139I8V4"/>
<evidence type="ECO:0000313" key="1">
    <source>
        <dbReference type="EMBL" id="KXT11035.1"/>
    </source>
</evidence>
<accession>A0A139I8V4</accession>
<dbReference type="EMBL" id="LFZO01000223">
    <property type="protein sequence ID" value="KXT11035.1"/>
    <property type="molecule type" value="Genomic_DNA"/>
</dbReference>
<dbReference type="Proteomes" id="UP000073492">
    <property type="component" value="Unassembled WGS sequence"/>
</dbReference>
<reference evidence="1 2" key="1">
    <citation type="submission" date="2015-07" db="EMBL/GenBank/DDBJ databases">
        <title>Comparative genomics of the Sigatoka disease complex on banana suggests a link between parallel evolutionary changes in Pseudocercospora fijiensis and Pseudocercospora eumusae and increased virulence on the banana host.</title>
        <authorList>
            <person name="Chang T.-C."/>
            <person name="Salvucci A."/>
            <person name="Crous P.W."/>
            <person name="Stergiopoulos I."/>
        </authorList>
    </citation>
    <scope>NUCLEOTIDE SEQUENCE [LARGE SCALE GENOMIC DNA]</scope>
    <source>
        <strain evidence="1 2">CBS 116634</strain>
    </source>
</reference>
<organism evidence="1 2">
    <name type="scientific">Pseudocercospora musae</name>
    <dbReference type="NCBI Taxonomy" id="113226"/>
    <lineage>
        <taxon>Eukaryota</taxon>
        <taxon>Fungi</taxon>
        <taxon>Dikarya</taxon>
        <taxon>Ascomycota</taxon>
        <taxon>Pezizomycotina</taxon>
        <taxon>Dothideomycetes</taxon>
        <taxon>Dothideomycetidae</taxon>
        <taxon>Mycosphaerellales</taxon>
        <taxon>Mycosphaerellaceae</taxon>
        <taxon>Pseudocercospora</taxon>
    </lineage>
</organism>
<name>A0A139I8V4_9PEZI</name>
<proteinExistence type="predicted"/>
<protein>
    <submittedName>
        <fullName evidence="1">Uncharacterized protein</fullName>
    </submittedName>
</protein>
<keyword evidence="2" id="KW-1185">Reference proteome</keyword>
<evidence type="ECO:0000313" key="2">
    <source>
        <dbReference type="Proteomes" id="UP000073492"/>
    </source>
</evidence>